<feature type="non-terminal residue" evidence="1">
    <location>
        <position position="1"/>
    </location>
</feature>
<dbReference type="Proteomes" id="UP000053097">
    <property type="component" value="Unassembled WGS sequence"/>
</dbReference>
<dbReference type="OMA" id="FIRITKC"/>
<dbReference type="Gene3D" id="3.30.420.10">
    <property type="entry name" value="Ribonuclease H-like superfamily/Ribonuclease H"/>
    <property type="match status" value="1"/>
</dbReference>
<evidence type="ECO:0008006" key="3">
    <source>
        <dbReference type="Google" id="ProtNLM"/>
    </source>
</evidence>
<keyword evidence="2" id="KW-1185">Reference proteome</keyword>
<evidence type="ECO:0000313" key="2">
    <source>
        <dbReference type="Proteomes" id="UP000053097"/>
    </source>
</evidence>
<dbReference type="GO" id="GO:0003676">
    <property type="term" value="F:nucleic acid binding"/>
    <property type="evidence" value="ECO:0007669"/>
    <property type="project" value="InterPro"/>
</dbReference>
<sequence>VVQKLKELRSCSRIYTWNFYHDNTRLHSAQLTQEFLANSGLKVLKHSSYGSNLALCDFGLYLLAKQKLKGRKNMDQTCADLPEEKWQQIFTDWFIRMKKYKDFNGNYFEQN</sequence>
<evidence type="ECO:0000313" key="1">
    <source>
        <dbReference type="EMBL" id="EZA46383.1"/>
    </source>
</evidence>
<organism evidence="1 2">
    <name type="scientific">Ooceraea biroi</name>
    <name type="common">Clonal raider ant</name>
    <name type="synonym">Cerapachys biroi</name>
    <dbReference type="NCBI Taxonomy" id="2015173"/>
    <lineage>
        <taxon>Eukaryota</taxon>
        <taxon>Metazoa</taxon>
        <taxon>Ecdysozoa</taxon>
        <taxon>Arthropoda</taxon>
        <taxon>Hexapoda</taxon>
        <taxon>Insecta</taxon>
        <taxon>Pterygota</taxon>
        <taxon>Neoptera</taxon>
        <taxon>Endopterygota</taxon>
        <taxon>Hymenoptera</taxon>
        <taxon>Apocrita</taxon>
        <taxon>Aculeata</taxon>
        <taxon>Formicoidea</taxon>
        <taxon>Formicidae</taxon>
        <taxon>Dorylinae</taxon>
        <taxon>Ooceraea</taxon>
    </lineage>
</organism>
<protein>
    <recommendedName>
        <fullName evidence="3">Histone-lysine N-methyltransferase SETMAR</fullName>
    </recommendedName>
</protein>
<reference evidence="1 2" key="1">
    <citation type="journal article" date="2014" name="Curr. Biol.">
        <title>The genome of the clonal raider ant Cerapachys biroi.</title>
        <authorList>
            <person name="Oxley P.R."/>
            <person name="Ji L."/>
            <person name="Fetter-Pruneda I."/>
            <person name="McKenzie S.K."/>
            <person name="Li C."/>
            <person name="Hu H."/>
            <person name="Zhang G."/>
            <person name="Kronauer D.J."/>
        </authorList>
    </citation>
    <scope>NUCLEOTIDE SEQUENCE [LARGE SCALE GENOMIC DNA]</scope>
</reference>
<dbReference type="EMBL" id="KK111508">
    <property type="protein sequence ID" value="EZA46383.1"/>
    <property type="molecule type" value="Genomic_DNA"/>
</dbReference>
<accession>A0A026VRI3</accession>
<gene>
    <name evidence="1" type="ORF">X777_00217</name>
</gene>
<dbReference type="AlphaFoldDB" id="A0A026VRI3"/>
<name>A0A026VRI3_OOCBI</name>
<dbReference type="InterPro" id="IPR036397">
    <property type="entry name" value="RNaseH_sf"/>
</dbReference>
<proteinExistence type="predicted"/>